<evidence type="ECO:0000256" key="4">
    <source>
        <dbReference type="ARBA" id="ARBA00023235"/>
    </source>
</evidence>
<gene>
    <name evidence="7" type="ORF">SCD_n00361</name>
</gene>
<dbReference type="InterPro" id="IPR015890">
    <property type="entry name" value="Chorismate_C"/>
</dbReference>
<dbReference type="SUPFAM" id="SSF56322">
    <property type="entry name" value="ADC synthase"/>
    <property type="match status" value="1"/>
</dbReference>
<dbReference type="STRING" id="1163617.SCD_n00361"/>
<evidence type="ECO:0000256" key="3">
    <source>
        <dbReference type="ARBA" id="ARBA00012824"/>
    </source>
</evidence>
<dbReference type="OrthoDB" id="9806579at2"/>
<feature type="domain" description="Chorismate-utilising enzyme C-terminal" evidence="6">
    <location>
        <begin position="196"/>
        <end position="438"/>
    </location>
</feature>
<comment type="catalytic activity">
    <reaction evidence="1">
        <text>chorismate = isochorismate</text>
        <dbReference type="Rhea" id="RHEA:18985"/>
        <dbReference type="ChEBI" id="CHEBI:29748"/>
        <dbReference type="ChEBI" id="CHEBI:29780"/>
        <dbReference type="EC" id="5.4.4.2"/>
    </reaction>
</comment>
<keyword evidence="8" id="KW-1185">Reference proteome</keyword>
<dbReference type="RefSeq" id="WP_009206845.1">
    <property type="nucleotide sequence ID" value="NC_022357.1"/>
</dbReference>
<dbReference type="GO" id="GO:0008909">
    <property type="term" value="F:isochorismate synthase activity"/>
    <property type="evidence" value="ECO:0007669"/>
    <property type="project" value="UniProtKB-EC"/>
</dbReference>
<evidence type="ECO:0000256" key="5">
    <source>
        <dbReference type="ARBA" id="ARBA00041564"/>
    </source>
</evidence>
<name>S6A9J3_SULDS</name>
<dbReference type="PANTHER" id="PTHR42839:SF2">
    <property type="entry name" value="ISOCHORISMATE SYNTHASE ENTC"/>
    <property type="match status" value="1"/>
</dbReference>
<keyword evidence="4" id="KW-0413">Isomerase</keyword>
<dbReference type="eggNOG" id="COG1169">
    <property type="taxonomic scope" value="Bacteria"/>
</dbReference>
<dbReference type="InterPro" id="IPR004561">
    <property type="entry name" value="IsoChor_synthase"/>
</dbReference>
<dbReference type="PANTHER" id="PTHR42839">
    <property type="entry name" value="ISOCHORISMATE SYNTHASE ENTC"/>
    <property type="match status" value="1"/>
</dbReference>
<evidence type="ECO:0000256" key="1">
    <source>
        <dbReference type="ARBA" id="ARBA00000799"/>
    </source>
</evidence>
<organism evidence="7 8">
    <name type="scientific">Sulfuricella denitrificans (strain DSM 22764 / NBRC 105220 / skB26)</name>
    <dbReference type="NCBI Taxonomy" id="1163617"/>
    <lineage>
        <taxon>Bacteria</taxon>
        <taxon>Pseudomonadati</taxon>
        <taxon>Pseudomonadota</taxon>
        <taxon>Betaproteobacteria</taxon>
        <taxon>Nitrosomonadales</taxon>
        <taxon>Sulfuricellaceae</taxon>
        <taxon>Sulfuricella</taxon>
    </lineage>
</organism>
<dbReference type="HOGENOM" id="CLU_006493_8_4_4"/>
<evidence type="ECO:0000259" key="6">
    <source>
        <dbReference type="Pfam" id="PF00425"/>
    </source>
</evidence>
<dbReference type="EMBL" id="AP013066">
    <property type="protein sequence ID" value="BAN34210.1"/>
    <property type="molecule type" value="Genomic_DNA"/>
</dbReference>
<sequence>MTQPAHRTPSLLQALEMRLGNLLRQHGGGSGLLSLTLGMPELDFDRLPEGLRDCSYWARPAAGRFLLGLGVAASVEAQGEGRFRALDAAFAEYRRLWLAVDEDGLGFQPVALAGFAFGQEGAGDIPNSRLTIPTLLVQRREEICAMTFTCDRGSSLDTVLAGWMGLAGEVVAALHRETSPPANVLLQRISSQPDDDIWLEQVVRAVKDICAGELDKVVLARSIRVRSTQPFVPAALMATLAMRYPGCVHFTHFFPSGGVLLGATPESLVSLANGQVVSDALAGTDWQSGRLDDEKSLHEHRLVVNAIVRALEPVCGFLQIPARPKVFELQELRHLRSVIKGTVDPGVSLLNLVERLHPTPAIGGAPVRRALDWLARHGEMRSGWYSGATGWIGYDGDGEFAVALRCAWLDGNEAELYAGAGIVAGSDPRNELEETEAKLNAMLRVLGGQA</sequence>
<protein>
    <recommendedName>
        <fullName evidence="3">isochorismate synthase</fullName>
        <ecNumber evidence="3">5.4.4.2</ecNumber>
    </recommendedName>
    <alternativeName>
        <fullName evidence="5">Isochorismate mutase</fullName>
    </alternativeName>
</protein>
<evidence type="ECO:0000313" key="7">
    <source>
        <dbReference type="EMBL" id="BAN34210.1"/>
    </source>
</evidence>
<dbReference type="Pfam" id="PF00425">
    <property type="entry name" value="Chorismate_bind"/>
    <property type="match status" value="1"/>
</dbReference>
<dbReference type="Proteomes" id="UP000015559">
    <property type="component" value="Chromosome"/>
</dbReference>
<evidence type="ECO:0000256" key="2">
    <source>
        <dbReference type="ARBA" id="ARBA00005297"/>
    </source>
</evidence>
<dbReference type="KEGG" id="sdr:SCD_n00361"/>
<dbReference type="InterPro" id="IPR005801">
    <property type="entry name" value="ADC_synthase"/>
</dbReference>
<reference evidence="7 8" key="1">
    <citation type="journal article" date="2012" name="Appl. Environ. Microbiol.">
        <title>Draft genome sequence of a psychrotolerant sulfur-oxidizing bacterium, Sulfuricella denitrificans skB26, and proteomic insights into cold adaptation.</title>
        <authorList>
            <person name="Watanabe T."/>
            <person name="Kojima H."/>
            <person name="Fukui M."/>
        </authorList>
    </citation>
    <scope>NUCLEOTIDE SEQUENCE [LARGE SCALE GENOMIC DNA]</scope>
    <source>
        <strain evidence="8">skB26</strain>
    </source>
</reference>
<dbReference type="AlphaFoldDB" id="S6A9J3"/>
<evidence type="ECO:0000313" key="8">
    <source>
        <dbReference type="Proteomes" id="UP000015559"/>
    </source>
</evidence>
<comment type="similarity">
    <text evidence="2">Belongs to the isochorismate synthase family.</text>
</comment>
<dbReference type="EC" id="5.4.4.2" evidence="3"/>
<dbReference type="Gene3D" id="3.60.120.10">
    <property type="entry name" value="Anthranilate synthase"/>
    <property type="match status" value="1"/>
</dbReference>
<accession>S6A9J3</accession>
<dbReference type="NCBIfam" id="TIGR00543">
    <property type="entry name" value="isochor_syn"/>
    <property type="match status" value="1"/>
</dbReference>
<proteinExistence type="inferred from homology"/>